<dbReference type="InterPro" id="IPR013729">
    <property type="entry name" value="MBF1_N"/>
</dbReference>
<accession>A0A1R2B506</accession>
<dbReference type="AlphaFoldDB" id="A0A1R2B506"/>
<evidence type="ECO:0000313" key="7">
    <source>
        <dbReference type="Proteomes" id="UP000187209"/>
    </source>
</evidence>
<evidence type="ECO:0000256" key="4">
    <source>
        <dbReference type="SAM" id="MobiDB-lite"/>
    </source>
</evidence>
<feature type="region of interest" description="Disordered" evidence="4">
    <location>
        <begin position="1"/>
        <end position="54"/>
    </location>
</feature>
<organism evidence="6 7">
    <name type="scientific">Stentor coeruleus</name>
    <dbReference type="NCBI Taxonomy" id="5963"/>
    <lineage>
        <taxon>Eukaryota</taxon>
        <taxon>Sar</taxon>
        <taxon>Alveolata</taxon>
        <taxon>Ciliophora</taxon>
        <taxon>Postciliodesmatophora</taxon>
        <taxon>Heterotrichea</taxon>
        <taxon>Heterotrichida</taxon>
        <taxon>Stentoridae</taxon>
        <taxon>Stentor</taxon>
    </lineage>
</organism>
<dbReference type="OrthoDB" id="308734at2759"/>
<dbReference type="CDD" id="cd00093">
    <property type="entry name" value="HTH_XRE"/>
    <property type="match status" value="1"/>
</dbReference>
<evidence type="ECO:0000313" key="6">
    <source>
        <dbReference type="EMBL" id="OMJ71710.1"/>
    </source>
</evidence>
<feature type="domain" description="HTH cro/C1-type" evidence="5">
    <location>
        <begin position="78"/>
        <end position="136"/>
    </location>
</feature>
<evidence type="ECO:0000256" key="3">
    <source>
        <dbReference type="ARBA" id="ARBA00023163"/>
    </source>
</evidence>
<reference evidence="6 7" key="1">
    <citation type="submission" date="2016-11" db="EMBL/GenBank/DDBJ databases">
        <title>The macronuclear genome of Stentor coeruleus: a giant cell with tiny introns.</title>
        <authorList>
            <person name="Slabodnick M."/>
            <person name="Ruby J.G."/>
            <person name="Reiff S.B."/>
            <person name="Swart E.C."/>
            <person name="Gosai S."/>
            <person name="Prabakaran S."/>
            <person name="Witkowska E."/>
            <person name="Larue G.E."/>
            <person name="Fisher S."/>
            <person name="Freeman R.M."/>
            <person name="Gunawardena J."/>
            <person name="Chu W."/>
            <person name="Stover N.A."/>
            <person name="Gregory B.D."/>
            <person name="Nowacki M."/>
            <person name="Derisi J."/>
            <person name="Roy S.W."/>
            <person name="Marshall W.F."/>
            <person name="Sood P."/>
        </authorList>
    </citation>
    <scope>NUCLEOTIDE SEQUENCE [LARGE SCALE GENOMIC DNA]</scope>
    <source>
        <strain evidence="6">WM001</strain>
    </source>
</reference>
<sequence>MLPHQDWNKVSFTGPVGKAKKGEKAVQDAHRKGQEVETVRKHGAGNANRAPPVNMRKLADDDDVVPVAELPHEFRMAMQKARVAANLSQADLAKRINEKQSVVNDYENGRAIPNPQVIVKIERALNCRLPRPPKEKKLKQNEDI</sequence>
<feature type="compositionally biased region" description="Basic and acidic residues" evidence="4">
    <location>
        <begin position="20"/>
        <end position="40"/>
    </location>
</feature>
<name>A0A1R2B506_9CILI</name>
<dbReference type="PANTHER" id="PTHR10245">
    <property type="entry name" value="ENDOTHELIAL DIFFERENTIATION-RELATED FACTOR 1 MULTIPROTEIN BRIDGING FACTOR 1"/>
    <property type="match status" value="1"/>
</dbReference>
<dbReference type="GO" id="GO:0003677">
    <property type="term" value="F:DNA binding"/>
    <property type="evidence" value="ECO:0007669"/>
    <property type="project" value="UniProtKB-KW"/>
</dbReference>
<proteinExistence type="predicted"/>
<dbReference type="SMART" id="SM00530">
    <property type="entry name" value="HTH_XRE"/>
    <property type="match status" value="1"/>
</dbReference>
<dbReference type="Pfam" id="PF01381">
    <property type="entry name" value="HTH_3"/>
    <property type="match status" value="1"/>
</dbReference>
<dbReference type="PANTHER" id="PTHR10245:SF15">
    <property type="entry name" value="ENDOTHELIAL DIFFERENTIATION-RELATED FACTOR 1"/>
    <property type="match status" value="1"/>
</dbReference>
<comment type="caution">
    <text evidence="6">The sequence shown here is derived from an EMBL/GenBank/DDBJ whole genome shotgun (WGS) entry which is preliminary data.</text>
</comment>
<dbReference type="Gene3D" id="1.10.260.40">
    <property type="entry name" value="lambda repressor-like DNA-binding domains"/>
    <property type="match status" value="1"/>
</dbReference>
<dbReference type="GO" id="GO:0005634">
    <property type="term" value="C:nucleus"/>
    <property type="evidence" value="ECO:0007669"/>
    <property type="project" value="TreeGrafter"/>
</dbReference>
<dbReference type="EMBL" id="MPUH01000963">
    <property type="protein sequence ID" value="OMJ71710.1"/>
    <property type="molecule type" value="Genomic_DNA"/>
</dbReference>
<keyword evidence="2" id="KW-0238">DNA-binding</keyword>
<dbReference type="PROSITE" id="PS50943">
    <property type="entry name" value="HTH_CROC1"/>
    <property type="match status" value="1"/>
</dbReference>
<keyword evidence="3" id="KW-0804">Transcription</keyword>
<evidence type="ECO:0000259" key="5">
    <source>
        <dbReference type="PROSITE" id="PS50943"/>
    </source>
</evidence>
<dbReference type="SUPFAM" id="SSF47413">
    <property type="entry name" value="lambda repressor-like DNA-binding domains"/>
    <property type="match status" value="1"/>
</dbReference>
<protein>
    <recommendedName>
        <fullName evidence="5">HTH cro/C1-type domain-containing protein</fullName>
    </recommendedName>
</protein>
<dbReference type="Proteomes" id="UP000187209">
    <property type="component" value="Unassembled WGS sequence"/>
</dbReference>
<keyword evidence="1" id="KW-0805">Transcription regulation</keyword>
<evidence type="ECO:0000256" key="2">
    <source>
        <dbReference type="ARBA" id="ARBA00023125"/>
    </source>
</evidence>
<dbReference type="Pfam" id="PF08523">
    <property type="entry name" value="MBF1"/>
    <property type="match status" value="1"/>
</dbReference>
<evidence type="ECO:0000256" key="1">
    <source>
        <dbReference type="ARBA" id="ARBA00023015"/>
    </source>
</evidence>
<dbReference type="InterPro" id="IPR001387">
    <property type="entry name" value="Cro/C1-type_HTH"/>
</dbReference>
<gene>
    <name evidence="6" type="ORF">SteCoe_29996</name>
</gene>
<dbReference type="InterPro" id="IPR010982">
    <property type="entry name" value="Lambda_DNA-bd_dom_sf"/>
</dbReference>
<keyword evidence="7" id="KW-1185">Reference proteome</keyword>